<protein>
    <submittedName>
        <fullName evidence="4">GCN5-related N-acetyltransferase</fullName>
    </submittedName>
</protein>
<evidence type="ECO:0000259" key="3">
    <source>
        <dbReference type="PROSITE" id="PS51186"/>
    </source>
</evidence>
<dbReference type="Gene3D" id="3.40.630.30">
    <property type="match status" value="1"/>
</dbReference>
<evidence type="ECO:0000313" key="4">
    <source>
        <dbReference type="EMBL" id="AEA47562.1"/>
    </source>
</evidence>
<dbReference type="InterPro" id="IPR050680">
    <property type="entry name" value="YpeA/RimI_acetyltransf"/>
</dbReference>
<proteinExistence type="predicted"/>
<evidence type="ECO:0000256" key="1">
    <source>
        <dbReference type="ARBA" id="ARBA00022679"/>
    </source>
</evidence>
<dbReference type="PANTHER" id="PTHR43420">
    <property type="entry name" value="ACETYLTRANSFERASE"/>
    <property type="match status" value="1"/>
</dbReference>
<dbReference type="AlphaFoldDB" id="F2KPN4"/>
<dbReference type="GO" id="GO:0016747">
    <property type="term" value="F:acyltransferase activity, transferring groups other than amino-acyl groups"/>
    <property type="evidence" value="ECO:0007669"/>
    <property type="project" value="InterPro"/>
</dbReference>
<dbReference type="PROSITE" id="PS51186">
    <property type="entry name" value="GNAT"/>
    <property type="match status" value="1"/>
</dbReference>
<keyword evidence="2" id="KW-0012">Acyltransferase</keyword>
<sequence>MTLVEAGSTFSVDFMENCEVEEVIHLEYDVLGTSPFANLSLLPVRKRAVVAKEEVDAEHIVGCATVCWAEQFVIASIAVRDDFRGKGVGKAILRKCIEFARDMGYDSVWLETPADGPVDFYLKEGFRVSTFLRNYYGDGIHGLKLVYTFQF</sequence>
<keyword evidence="1 4" id="KW-0808">Transferase</keyword>
<dbReference type="STRING" id="693661.Arcve_1562"/>
<name>F2KPN4_ARCVS</name>
<feature type="domain" description="N-acetyltransferase" evidence="3">
    <location>
        <begin position="10"/>
        <end position="150"/>
    </location>
</feature>
<dbReference type="InterPro" id="IPR000182">
    <property type="entry name" value="GNAT_dom"/>
</dbReference>
<dbReference type="SUPFAM" id="SSF55729">
    <property type="entry name" value="Acyl-CoA N-acyltransferases (Nat)"/>
    <property type="match status" value="1"/>
</dbReference>
<accession>F2KPN4</accession>
<dbReference type="PANTHER" id="PTHR43420:SF12">
    <property type="entry name" value="N-ACETYLTRANSFERASE DOMAIN-CONTAINING PROTEIN"/>
    <property type="match status" value="1"/>
</dbReference>
<dbReference type="eggNOG" id="arCOG00833">
    <property type="taxonomic scope" value="Archaea"/>
</dbReference>
<keyword evidence="5" id="KW-1185">Reference proteome</keyword>
<dbReference type="EMBL" id="CP002588">
    <property type="protein sequence ID" value="AEA47562.1"/>
    <property type="molecule type" value="Genomic_DNA"/>
</dbReference>
<evidence type="ECO:0000313" key="5">
    <source>
        <dbReference type="Proteomes" id="UP000008136"/>
    </source>
</evidence>
<dbReference type="Pfam" id="PF13508">
    <property type="entry name" value="Acetyltransf_7"/>
    <property type="match status" value="1"/>
</dbReference>
<dbReference type="Proteomes" id="UP000008136">
    <property type="component" value="Chromosome"/>
</dbReference>
<organism evidence="4 5">
    <name type="scientific">Archaeoglobus veneficus (strain DSM 11195 / SNP6)</name>
    <dbReference type="NCBI Taxonomy" id="693661"/>
    <lineage>
        <taxon>Archaea</taxon>
        <taxon>Methanobacteriati</taxon>
        <taxon>Methanobacteriota</taxon>
        <taxon>Archaeoglobi</taxon>
        <taxon>Archaeoglobales</taxon>
        <taxon>Archaeoglobaceae</taxon>
        <taxon>Archaeoglobus</taxon>
    </lineage>
</organism>
<dbReference type="CDD" id="cd04301">
    <property type="entry name" value="NAT_SF"/>
    <property type="match status" value="1"/>
</dbReference>
<dbReference type="KEGG" id="ave:Arcve_1562"/>
<evidence type="ECO:0000256" key="2">
    <source>
        <dbReference type="ARBA" id="ARBA00023315"/>
    </source>
</evidence>
<gene>
    <name evidence="4" type="ordered locus">Arcve_1562</name>
</gene>
<dbReference type="HOGENOM" id="CLU_013985_23_0_2"/>
<reference evidence="4 5" key="1">
    <citation type="submission" date="2011-03" db="EMBL/GenBank/DDBJ databases">
        <title>The complete genome of Archaeoglobus veneficus SNP6.</title>
        <authorList>
            <consortium name="US DOE Joint Genome Institute (JGI-PGF)"/>
            <person name="Lucas S."/>
            <person name="Copeland A."/>
            <person name="Lapidus A."/>
            <person name="Bruce D."/>
            <person name="Goodwin L."/>
            <person name="Pitluck S."/>
            <person name="Kyrpides N."/>
            <person name="Mavromatis K."/>
            <person name="Pagani I."/>
            <person name="Ivanova N."/>
            <person name="Mikhailova N."/>
            <person name="Lu M."/>
            <person name="Detter J.C."/>
            <person name="Tapia R."/>
            <person name="Han C."/>
            <person name="Land M."/>
            <person name="Hauser L."/>
            <person name="Markowitz V."/>
            <person name="Cheng J.-F."/>
            <person name="Hugenholtz P."/>
            <person name="Woyke T."/>
            <person name="Wu D."/>
            <person name="Spring S."/>
            <person name="Brambilla E."/>
            <person name="Klenk H.-P."/>
            <person name="Eisen J.A."/>
        </authorList>
    </citation>
    <scope>NUCLEOTIDE SEQUENCE [LARGE SCALE GENOMIC DNA]</scope>
    <source>
        <strain>SNP6</strain>
    </source>
</reference>
<dbReference type="InterPro" id="IPR016181">
    <property type="entry name" value="Acyl_CoA_acyltransferase"/>
</dbReference>